<dbReference type="SUPFAM" id="SSF54523">
    <property type="entry name" value="Pili subunits"/>
    <property type="match status" value="1"/>
</dbReference>
<reference evidence="7 8" key="1">
    <citation type="submission" date="2024-04" db="EMBL/GenBank/DDBJ databases">
        <title>Genome sequencing and metabolic network reconstruction of aminoacids and betaine degradation by Anoxynatronum sibiricum.</title>
        <authorList>
            <person name="Detkova E.N."/>
            <person name="Boltjanskaja Y.V."/>
            <person name="Mardanov A.V."/>
            <person name="Kevbrin V."/>
        </authorList>
    </citation>
    <scope>NUCLEOTIDE SEQUENCE [LARGE SCALE GENOMIC DNA]</scope>
    <source>
        <strain evidence="7 8">Z-7981</strain>
    </source>
</reference>
<dbReference type="Proteomes" id="UP001407405">
    <property type="component" value="Unassembled WGS sequence"/>
</dbReference>
<keyword evidence="8" id="KW-1185">Reference proteome</keyword>
<dbReference type="PANTHER" id="PTHR30093">
    <property type="entry name" value="GENERAL SECRETION PATHWAY PROTEIN G"/>
    <property type="match status" value="1"/>
</dbReference>
<name>A0ABU9VQJ7_9CLOT</name>
<organism evidence="7 8">
    <name type="scientific">Anoxynatronum sibiricum</name>
    <dbReference type="NCBI Taxonomy" id="210623"/>
    <lineage>
        <taxon>Bacteria</taxon>
        <taxon>Bacillati</taxon>
        <taxon>Bacillota</taxon>
        <taxon>Clostridia</taxon>
        <taxon>Eubacteriales</taxon>
        <taxon>Clostridiaceae</taxon>
        <taxon>Anoxynatronum</taxon>
    </lineage>
</organism>
<dbReference type="PROSITE" id="PS00409">
    <property type="entry name" value="PROKAR_NTER_METHYL"/>
    <property type="match status" value="1"/>
</dbReference>
<keyword evidence="2" id="KW-0488">Methylation</keyword>
<gene>
    <name evidence="7" type="ORF">AAIG11_02220</name>
</gene>
<dbReference type="NCBIfam" id="TIGR02532">
    <property type="entry name" value="IV_pilin_GFxxxE"/>
    <property type="match status" value="1"/>
</dbReference>
<evidence type="ECO:0000256" key="3">
    <source>
        <dbReference type="ARBA" id="ARBA00022692"/>
    </source>
</evidence>
<dbReference type="PANTHER" id="PTHR30093:SF44">
    <property type="entry name" value="TYPE II SECRETION SYSTEM CORE PROTEIN G"/>
    <property type="match status" value="1"/>
</dbReference>
<evidence type="ECO:0000313" key="7">
    <source>
        <dbReference type="EMBL" id="MEN1759278.1"/>
    </source>
</evidence>
<feature type="transmembrane region" description="Helical" evidence="6">
    <location>
        <begin position="15"/>
        <end position="35"/>
    </location>
</feature>
<evidence type="ECO:0000256" key="2">
    <source>
        <dbReference type="ARBA" id="ARBA00022481"/>
    </source>
</evidence>
<keyword evidence="3 6" id="KW-0812">Transmembrane</keyword>
<proteinExistence type="predicted"/>
<dbReference type="RefSeq" id="WP_343184651.1">
    <property type="nucleotide sequence ID" value="NZ_JBCITM010000002.1"/>
</dbReference>
<dbReference type="Pfam" id="PF07963">
    <property type="entry name" value="N_methyl"/>
    <property type="match status" value="1"/>
</dbReference>
<keyword evidence="4 6" id="KW-1133">Transmembrane helix</keyword>
<sequence>MIQWFNKKLKNRKGFTLIELIVVIAILGILAAIAVPRFTGMRHEATVKAEGSTAVSIASAARIQEADTGEVVGNDDLEEKYMVKPSGYTLSGGGTDPYRVTWTTASPAHDETQIHVEGTEFKPNVDPAD</sequence>
<comment type="subcellular location">
    <subcellularLocation>
        <location evidence="1">Membrane</location>
        <topology evidence="1">Single-pass membrane protein</topology>
    </subcellularLocation>
</comment>
<evidence type="ECO:0000313" key="8">
    <source>
        <dbReference type="Proteomes" id="UP001407405"/>
    </source>
</evidence>
<dbReference type="InterPro" id="IPR045584">
    <property type="entry name" value="Pilin-like"/>
</dbReference>
<evidence type="ECO:0000256" key="1">
    <source>
        <dbReference type="ARBA" id="ARBA00004167"/>
    </source>
</evidence>
<dbReference type="EMBL" id="JBCITM010000002">
    <property type="protein sequence ID" value="MEN1759278.1"/>
    <property type="molecule type" value="Genomic_DNA"/>
</dbReference>
<comment type="caution">
    <text evidence="7">The sequence shown here is derived from an EMBL/GenBank/DDBJ whole genome shotgun (WGS) entry which is preliminary data.</text>
</comment>
<protein>
    <submittedName>
        <fullName evidence="7">Type II secretion system protein</fullName>
    </submittedName>
</protein>
<dbReference type="Gene3D" id="3.30.700.10">
    <property type="entry name" value="Glycoprotein, Type 4 Pilin"/>
    <property type="match status" value="1"/>
</dbReference>
<evidence type="ECO:0000256" key="6">
    <source>
        <dbReference type="SAM" id="Phobius"/>
    </source>
</evidence>
<dbReference type="InterPro" id="IPR012902">
    <property type="entry name" value="N_methyl_site"/>
</dbReference>
<evidence type="ECO:0000256" key="4">
    <source>
        <dbReference type="ARBA" id="ARBA00022989"/>
    </source>
</evidence>
<accession>A0ABU9VQJ7</accession>
<keyword evidence="5 6" id="KW-0472">Membrane</keyword>
<evidence type="ECO:0000256" key="5">
    <source>
        <dbReference type="ARBA" id="ARBA00023136"/>
    </source>
</evidence>